<dbReference type="InterPro" id="IPR053187">
    <property type="entry name" value="Notoamide_regulator"/>
</dbReference>
<dbReference type="InterPro" id="IPR007219">
    <property type="entry name" value="XnlR_reg_dom"/>
</dbReference>
<keyword evidence="7" id="KW-1133">Transmembrane helix</keyword>
<dbReference type="InterPro" id="IPR001138">
    <property type="entry name" value="Zn2Cys6_DnaBD"/>
</dbReference>
<evidence type="ECO:0000256" key="1">
    <source>
        <dbReference type="ARBA" id="ARBA00005664"/>
    </source>
</evidence>
<dbReference type="PANTHER" id="PTHR47256">
    <property type="entry name" value="ZN(II)2CYS6 TRANSCRIPTION FACTOR (EUROFUNG)-RELATED"/>
    <property type="match status" value="1"/>
</dbReference>
<dbReference type="PANTHER" id="PTHR47256:SF1">
    <property type="entry name" value="ZN(II)2CYS6 TRANSCRIPTION FACTOR (EUROFUNG)"/>
    <property type="match status" value="1"/>
</dbReference>
<dbReference type="OrthoDB" id="4866537at2759"/>
<accession>A0A166XIV1</accession>
<evidence type="ECO:0000313" key="9">
    <source>
        <dbReference type="EMBL" id="OAA35863.1"/>
    </source>
</evidence>
<dbReference type="InterPro" id="IPR029044">
    <property type="entry name" value="Nucleotide-diphossugar_trans"/>
</dbReference>
<dbReference type="GO" id="GO:0006351">
    <property type="term" value="P:DNA-templated transcription"/>
    <property type="evidence" value="ECO:0007669"/>
    <property type="project" value="InterPro"/>
</dbReference>
<organism evidence="9 10">
    <name type="scientific">Beauveria brongniartii RCEF 3172</name>
    <dbReference type="NCBI Taxonomy" id="1081107"/>
    <lineage>
        <taxon>Eukaryota</taxon>
        <taxon>Fungi</taxon>
        <taxon>Dikarya</taxon>
        <taxon>Ascomycota</taxon>
        <taxon>Pezizomycotina</taxon>
        <taxon>Sordariomycetes</taxon>
        <taxon>Hypocreomycetidae</taxon>
        <taxon>Hypocreales</taxon>
        <taxon>Cordycipitaceae</taxon>
        <taxon>Beauveria</taxon>
        <taxon>Beauveria brongniartii</taxon>
    </lineage>
</organism>
<protein>
    <submittedName>
        <fullName evidence="9">Galactosyl transferase</fullName>
    </submittedName>
</protein>
<keyword evidence="4" id="KW-0479">Metal-binding</keyword>
<feature type="region of interest" description="Disordered" evidence="6">
    <location>
        <begin position="54"/>
        <end position="103"/>
    </location>
</feature>
<name>A0A166XIV1_9HYPO</name>
<dbReference type="Proteomes" id="UP000076863">
    <property type="component" value="Unassembled WGS sequence"/>
</dbReference>
<dbReference type="Gene3D" id="4.10.240.10">
    <property type="entry name" value="Zn(2)-C6 fungal-type DNA-binding domain"/>
    <property type="match status" value="1"/>
</dbReference>
<evidence type="ECO:0000256" key="7">
    <source>
        <dbReference type="SAM" id="Phobius"/>
    </source>
</evidence>
<dbReference type="CDD" id="cd00067">
    <property type="entry name" value="GAL4"/>
    <property type="match status" value="1"/>
</dbReference>
<sequence length="1053" mass="120514">MSHNKSIVLVNRQLLDMPLAYLGRTRRRFGISFLVIVALILTWNIGFYPSLDYSQTETPPGNSPEITKQSTQTPIQTPSLDYSQTETPPGNSPEITKQSTQAPIQTPSLAKVSMLYGREDPICERALQSHRRHCDRWNHQMHILRQEISAGSWSKPNYLLSIVLQELAKPVEQRLDWLMWVDADSIILNPAIPPTIFLPPTDISDIHFIASRDHNGLNNGILFLRVHPWTVNMLLETAGNPLFHPEIDLGWSADQTSMANVLAKEEGGFDGTGYKRHGIYMPKKLFNAYQFGHGFEGDRGNLLVHLPGMTYTEKWEHMARWLDIVEGERGQEWEVSLEESGYDDKTVAFWNVVRDVKREIQETDSAIGSMAETDTAKRDAVDKLKKVLWEEADDMDLMRRRLSELCNAQRPACSACQNRNVRCHYDADPSETPGQALKRKYSQLQESSSSSTDKIYKILQMRSEDEALDVFHRIRRGADPDSILRLIENADVMIDLAVAPETRLRFEFPYIASMPIYLYASSNIYLQSPIYDYASGDESRRQRAMNSPPGQVVKQTIPFLRPYHAAAVIDPRLSKIKPSDWTVVSENDHLMRTMLQHFFMYEYQWHASFQKDCFLDDMVSGDRQFCSPLLVNSILAHACHSATEHSNRAEYWNPRTLGYLFMAEAKRLWDMEAGNVRLTTVQAGPILYLAHAICGSDKIGRAYLVQSVAMAEKLAIFKLNKNRVSSKAQDARDFTAWAIFISQIHNQWYFQDRPLLDEKPQVPLPDPNDNRDWFGEFWLKYPSSDELYPAHFGASFRGHALLSVIFNDIACEHYRGQEHKPVFSLRDILSYYKRLENWFDGLPPPLTPKNIIFPVHLKLHMHYYNSVIRLMVAADKLQQQSICSILDRWTAASTARQLLSEAIASLETLIRLYYIRHSFERLDTFIVQPLAELAMIRQTDTGNSNILDTESVQSTVVLCAQGFRDQGRNHYLGQALFHLTRNSVRPETRALIDKYLYAGPQVQVPSTPVLAHEVHSNWPLNIIDASENPKNQRLSDVLKNLEKITLDSSAEAP</sequence>
<dbReference type="GO" id="GO:0008270">
    <property type="term" value="F:zinc ion binding"/>
    <property type="evidence" value="ECO:0007669"/>
    <property type="project" value="InterPro"/>
</dbReference>
<feature type="domain" description="Xylanolytic transcriptional activator regulatory" evidence="8">
    <location>
        <begin position="595"/>
        <end position="839"/>
    </location>
</feature>
<feature type="transmembrane region" description="Helical" evidence="7">
    <location>
        <begin position="29"/>
        <end position="48"/>
    </location>
</feature>
<comment type="similarity">
    <text evidence="1">Belongs to the glycosyltransferase 34 family.</text>
</comment>
<dbReference type="GO" id="GO:0016757">
    <property type="term" value="F:glycosyltransferase activity"/>
    <property type="evidence" value="ECO:0007669"/>
    <property type="project" value="UniProtKB-KW"/>
</dbReference>
<dbReference type="Pfam" id="PF05637">
    <property type="entry name" value="Glyco_transf_34"/>
    <property type="match status" value="1"/>
</dbReference>
<dbReference type="Gene3D" id="3.90.550.10">
    <property type="entry name" value="Spore Coat Polysaccharide Biosynthesis Protein SpsA, Chain A"/>
    <property type="match status" value="1"/>
</dbReference>
<dbReference type="InterPro" id="IPR036864">
    <property type="entry name" value="Zn2-C6_fun-type_DNA-bd_sf"/>
</dbReference>
<reference evidence="9 10" key="1">
    <citation type="journal article" date="2016" name="Genome Biol. Evol.">
        <title>Divergent and convergent evolution of fungal pathogenicity.</title>
        <authorList>
            <person name="Shang Y."/>
            <person name="Xiao G."/>
            <person name="Zheng P."/>
            <person name="Cen K."/>
            <person name="Zhan S."/>
            <person name="Wang C."/>
        </authorList>
    </citation>
    <scope>NUCLEOTIDE SEQUENCE [LARGE SCALE GENOMIC DNA]</scope>
    <source>
        <strain evidence="9 10">RCEF 3172</strain>
    </source>
</reference>
<gene>
    <name evidence="9" type="ORF">BBO_08515</name>
</gene>
<dbReference type="GO" id="GO:0016020">
    <property type="term" value="C:membrane"/>
    <property type="evidence" value="ECO:0007669"/>
    <property type="project" value="InterPro"/>
</dbReference>
<keyword evidence="10" id="KW-1185">Reference proteome</keyword>
<evidence type="ECO:0000256" key="4">
    <source>
        <dbReference type="ARBA" id="ARBA00022723"/>
    </source>
</evidence>
<proteinExistence type="inferred from homology"/>
<keyword evidence="7" id="KW-0472">Membrane</keyword>
<dbReference type="EMBL" id="AZHA01000039">
    <property type="protein sequence ID" value="OAA35863.1"/>
    <property type="molecule type" value="Genomic_DNA"/>
</dbReference>
<dbReference type="GO" id="GO:0003677">
    <property type="term" value="F:DNA binding"/>
    <property type="evidence" value="ECO:0007669"/>
    <property type="project" value="InterPro"/>
</dbReference>
<dbReference type="Pfam" id="PF04082">
    <property type="entry name" value="Fungal_trans"/>
    <property type="match status" value="1"/>
</dbReference>
<evidence type="ECO:0000313" key="10">
    <source>
        <dbReference type="Proteomes" id="UP000076863"/>
    </source>
</evidence>
<dbReference type="InterPro" id="IPR008630">
    <property type="entry name" value="Glyco_trans_34"/>
</dbReference>
<keyword evidence="2" id="KW-0328">Glycosyltransferase</keyword>
<keyword evidence="5" id="KW-0539">Nucleus</keyword>
<evidence type="ECO:0000259" key="8">
    <source>
        <dbReference type="Pfam" id="PF04082"/>
    </source>
</evidence>
<keyword evidence="7" id="KW-0812">Transmembrane</keyword>
<evidence type="ECO:0000256" key="6">
    <source>
        <dbReference type="SAM" id="MobiDB-lite"/>
    </source>
</evidence>
<evidence type="ECO:0000256" key="5">
    <source>
        <dbReference type="ARBA" id="ARBA00023242"/>
    </source>
</evidence>
<dbReference type="GO" id="GO:0000981">
    <property type="term" value="F:DNA-binding transcription factor activity, RNA polymerase II-specific"/>
    <property type="evidence" value="ECO:0007669"/>
    <property type="project" value="InterPro"/>
</dbReference>
<comment type="caution">
    <text evidence="9">The sequence shown here is derived from an EMBL/GenBank/DDBJ whole genome shotgun (WGS) entry which is preliminary data.</text>
</comment>
<evidence type="ECO:0000256" key="3">
    <source>
        <dbReference type="ARBA" id="ARBA00022679"/>
    </source>
</evidence>
<dbReference type="CDD" id="cd12148">
    <property type="entry name" value="fungal_TF_MHR"/>
    <property type="match status" value="1"/>
</dbReference>
<evidence type="ECO:0000256" key="2">
    <source>
        <dbReference type="ARBA" id="ARBA00022676"/>
    </source>
</evidence>
<dbReference type="AlphaFoldDB" id="A0A166XIV1"/>
<keyword evidence="3 9" id="KW-0808">Transferase</keyword>